<dbReference type="PANTHER" id="PTHR43140:SF1">
    <property type="entry name" value="TYPE I RESTRICTION ENZYME ECOKI SPECIFICITY SUBUNIT"/>
    <property type="match status" value="1"/>
</dbReference>
<dbReference type="Gene3D" id="3.90.220.20">
    <property type="entry name" value="DNA methylase specificity domains"/>
    <property type="match status" value="2"/>
</dbReference>
<dbReference type="SUPFAM" id="SSF116734">
    <property type="entry name" value="DNA methylase specificity domain"/>
    <property type="match status" value="2"/>
</dbReference>
<dbReference type="EMBL" id="CP042382">
    <property type="protein sequence ID" value="QEA39154.1"/>
    <property type="molecule type" value="Genomic_DNA"/>
</dbReference>
<organism evidence="6 7">
    <name type="scientific">Pistricoccus aurantiacus</name>
    <dbReference type="NCBI Taxonomy" id="1883414"/>
    <lineage>
        <taxon>Bacteria</taxon>
        <taxon>Pseudomonadati</taxon>
        <taxon>Pseudomonadota</taxon>
        <taxon>Gammaproteobacteria</taxon>
        <taxon>Oceanospirillales</taxon>
        <taxon>Halomonadaceae</taxon>
        <taxon>Pistricoccus</taxon>
    </lineage>
</organism>
<reference evidence="6 7" key="1">
    <citation type="submission" date="2019-06" db="EMBL/GenBank/DDBJ databases">
        <title>Genome analyses of bacteria isolated from kimchi.</title>
        <authorList>
            <person name="Lee S."/>
            <person name="Ahn S."/>
            <person name="Roh S."/>
        </authorList>
    </citation>
    <scope>NUCLEOTIDE SEQUENCE [LARGE SCALE GENOMIC DNA]</scope>
    <source>
        <strain evidence="6 7">CBA4606</strain>
    </source>
</reference>
<evidence type="ECO:0000259" key="5">
    <source>
        <dbReference type="Pfam" id="PF01420"/>
    </source>
</evidence>
<dbReference type="CDD" id="cd17254">
    <property type="entry name" value="RMtype1_S_FclI-TRD1-CR1_like"/>
    <property type="match status" value="1"/>
</dbReference>
<feature type="domain" description="Type I restriction modification DNA specificity" evidence="5">
    <location>
        <begin position="105"/>
        <end position="274"/>
    </location>
</feature>
<keyword evidence="6" id="KW-0255">Endonuclease</keyword>
<dbReference type="InterPro" id="IPR051212">
    <property type="entry name" value="Type-I_RE_S_subunit"/>
</dbReference>
<dbReference type="AlphaFoldDB" id="A0A5B8SSA5"/>
<feature type="coiled-coil region" evidence="4">
    <location>
        <begin position="248"/>
        <end position="275"/>
    </location>
</feature>
<keyword evidence="4" id="KW-0175">Coiled coil</keyword>
<protein>
    <submittedName>
        <fullName evidence="6">Restriction endonuclease subunit S</fullName>
    </submittedName>
</protein>
<dbReference type="OrthoDB" id="398435at2"/>
<evidence type="ECO:0000256" key="3">
    <source>
        <dbReference type="ARBA" id="ARBA00023125"/>
    </source>
</evidence>
<dbReference type="CDD" id="cd17253">
    <property type="entry name" value="RMtype1_S_Eco933I-TRD2-CR2_like"/>
    <property type="match status" value="1"/>
</dbReference>
<gene>
    <name evidence="6" type="ORF">FGL86_08745</name>
</gene>
<dbReference type="GO" id="GO:0009307">
    <property type="term" value="P:DNA restriction-modification system"/>
    <property type="evidence" value="ECO:0007669"/>
    <property type="project" value="UniProtKB-KW"/>
</dbReference>
<sequence>MSAQQLITDHLDLWTGAVTHKSGSGRSASGKNGKIELTGIKKLRELILELAVRGKLVEQDPSDEPASVLLDRIAEEKARLVKEGKIKKPKKLPAIAEEDKPFELPKGWQWARLSDALRVINGRAYKKHEMLQEGTPLLRVGNLFTSNEWYYSDLQLEDDKYIDNGDLIYAWSASFGPFIWEGGRAIYHYHIWKLELFDHSSTNKHFLYSYLKAVTEEIKSSGSGIAMIHMTKSKMEELVVPLPPLDEQQRIVEKVDELMALCDRLEQQVGDQLEAHKVLVDTLLDALTHSTDAAELAEHWARVAEHFDTLFTTEASIEKLKKTILQLAVMGRLVEQDPSDEPASVLLGCIAEEKARLVKEGKIKPAKSQPPLTEDKLPHSLPHSWSYCRVSDVGEVKLGRQRSPKDHSGTNMTPYLRVANVLEDKIDTSDIKEMNFTEAERRVFSLYPGDVLLNEGQSKELVGRPAVYRGEVPGACFQNTLLRFRAYDGVIPEYANKVFLAYLHNGRFQNAATQTTNIAHLSAGRLSPIEFPLPPQNEQKRIIEKVDDLMALCDRLKVRLGEAAETRTQLAETIVEQAVS</sequence>
<dbReference type="Proteomes" id="UP000321272">
    <property type="component" value="Chromosome"/>
</dbReference>
<dbReference type="InterPro" id="IPR044946">
    <property type="entry name" value="Restrct_endonuc_typeI_TRD_sf"/>
</dbReference>
<comment type="similarity">
    <text evidence="1">Belongs to the type-I restriction system S methylase family.</text>
</comment>
<dbReference type="REBASE" id="368553">
    <property type="entry name" value="S.Pau4606ORF8750P"/>
</dbReference>
<feature type="domain" description="Type I restriction modification DNA specificity" evidence="5">
    <location>
        <begin position="383"/>
        <end position="556"/>
    </location>
</feature>
<evidence type="ECO:0000256" key="1">
    <source>
        <dbReference type="ARBA" id="ARBA00010923"/>
    </source>
</evidence>
<keyword evidence="6" id="KW-0540">Nuclease</keyword>
<name>A0A5B8SSA5_9GAMM</name>
<dbReference type="InterPro" id="IPR000055">
    <property type="entry name" value="Restrct_endonuc_typeI_TRD"/>
</dbReference>
<evidence type="ECO:0000313" key="7">
    <source>
        <dbReference type="Proteomes" id="UP000321272"/>
    </source>
</evidence>
<dbReference type="GO" id="GO:0003677">
    <property type="term" value="F:DNA binding"/>
    <property type="evidence" value="ECO:0007669"/>
    <property type="project" value="UniProtKB-KW"/>
</dbReference>
<evidence type="ECO:0000256" key="4">
    <source>
        <dbReference type="SAM" id="Coils"/>
    </source>
</evidence>
<dbReference type="KEGG" id="paur:FGL86_08745"/>
<dbReference type="Pfam" id="PF01420">
    <property type="entry name" value="Methylase_S"/>
    <property type="match status" value="2"/>
</dbReference>
<dbReference type="GO" id="GO:0004519">
    <property type="term" value="F:endonuclease activity"/>
    <property type="evidence" value="ECO:0007669"/>
    <property type="project" value="UniProtKB-KW"/>
</dbReference>
<evidence type="ECO:0000256" key="2">
    <source>
        <dbReference type="ARBA" id="ARBA00022747"/>
    </source>
</evidence>
<dbReference type="PANTHER" id="PTHR43140">
    <property type="entry name" value="TYPE-1 RESTRICTION ENZYME ECOKI SPECIFICITY PROTEIN"/>
    <property type="match status" value="1"/>
</dbReference>
<keyword evidence="7" id="KW-1185">Reference proteome</keyword>
<accession>A0A5B8SSA5</accession>
<evidence type="ECO:0000313" key="6">
    <source>
        <dbReference type="EMBL" id="QEA39154.1"/>
    </source>
</evidence>
<keyword evidence="3" id="KW-0238">DNA-binding</keyword>
<keyword evidence="6" id="KW-0378">Hydrolase</keyword>
<proteinExistence type="inferred from homology"/>
<dbReference type="RefSeq" id="WP_147184209.1">
    <property type="nucleotide sequence ID" value="NZ_CP042382.1"/>
</dbReference>
<keyword evidence="2" id="KW-0680">Restriction system</keyword>